<dbReference type="Proteomes" id="UP000789831">
    <property type="component" value="Unassembled WGS sequence"/>
</dbReference>
<dbReference type="EMBL" id="CAJVPL010000325">
    <property type="protein sequence ID" value="CAG8483274.1"/>
    <property type="molecule type" value="Genomic_DNA"/>
</dbReference>
<proteinExistence type="predicted"/>
<accession>A0A9N8ZBZ4</accession>
<name>A0A9N8ZBZ4_9GLOM</name>
<feature type="region of interest" description="Disordered" evidence="1">
    <location>
        <begin position="30"/>
        <end position="71"/>
    </location>
</feature>
<organism evidence="2 3">
    <name type="scientific">Ambispora gerdemannii</name>
    <dbReference type="NCBI Taxonomy" id="144530"/>
    <lineage>
        <taxon>Eukaryota</taxon>
        <taxon>Fungi</taxon>
        <taxon>Fungi incertae sedis</taxon>
        <taxon>Mucoromycota</taxon>
        <taxon>Glomeromycotina</taxon>
        <taxon>Glomeromycetes</taxon>
        <taxon>Archaeosporales</taxon>
        <taxon>Ambisporaceae</taxon>
        <taxon>Ambispora</taxon>
    </lineage>
</organism>
<evidence type="ECO:0000313" key="3">
    <source>
        <dbReference type="Proteomes" id="UP000789831"/>
    </source>
</evidence>
<protein>
    <submittedName>
        <fullName evidence="2">12218_t:CDS:1</fullName>
    </submittedName>
</protein>
<feature type="compositionally biased region" description="Low complexity" evidence="1">
    <location>
        <begin position="38"/>
        <end position="56"/>
    </location>
</feature>
<sequence>MSGNNPLNKADLPFGDRMTELFEGMTLSKTETSTTIDNKNNNSTFFTLSTSPSSKSPRNKESLRSQQPPLKLWNTNPSVQFLGHNNQTRILTQYPTTFSSSSICDYLELSEEKDLLEKMRLLFIEAINRSDSNPRNSFI</sequence>
<evidence type="ECO:0000256" key="1">
    <source>
        <dbReference type="SAM" id="MobiDB-lite"/>
    </source>
</evidence>
<gene>
    <name evidence="2" type="ORF">AGERDE_LOCUS3348</name>
</gene>
<reference evidence="2" key="1">
    <citation type="submission" date="2021-06" db="EMBL/GenBank/DDBJ databases">
        <authorList>
            <person name="Kallberg Y."/>
            <person name="Tangrot J."/>
            <person name="Rosling A."/>
        </authorList>
    </citation>
    <scope>NUCLEOTIDE SEQUENCE</scope>
    <source>
        <strain evidence="2">MT106</strain>
    </source>
</reference>
<comment type="caution">
    <text evidence="2">The sequence shown here is derived from an EMBL/GenBank/DDBJ whole genome shotgun (WGS) entry which is preliminary data.</text>
</comment>
<keyword evidence="3" id="KW-1185">Reference proteome</keyword>
<evidence type="ECO:0000313" key="2">
    <source>
        <dbReference type="EMBL" id="CAG8483274.1"/>
    </source>
</evidence>
<dbReference type="AlphaFoldDB" id="A0A9N8ZBZ4"/>